<reference evidence="1" key="3">
    <citation type="submission" date="2022-06" db="UniProtKB">
        <authorList>
            <consortium name="EnsemblPlants"/>
        </authorList>
    </citation>
    <scope>IDENTIFICATION</scope>
</reference>
<dbReference type="Proteomes" id="UP000015106">
    <property type="component" value="Chromosome 3"/>
</dbReference>
<accession>A0A8R7TZF3</accession>
<reference evidence="1" key="2">
    <citation type="submission" date="2018-03" db="EMBL/GenBank/DDBJ databases">
        <title>The Triticum urartu genome reveals the dynamic nature of wheat genome evolution.</title>
        <authorList>
            <person name="Ling H."/>
            <person name="Ma B."/>
            <person name="Shi X."/>
            <person name="Liu H."/>
            <person name="Dong L."/>
            <person name="Sun H."/>
            <person name="Cao Y."/>
            <person name="Gao Q."/>
            <person name="Zheng S."/>
            <person name="Li Y."/>
            <person name="Yu Y."/>
            <person name="Du H."/>
            <person name="Qi M."/>
            <person name="Li Y."/>
            <person name="Yu H."/>
            <person name="Cui Y."/>
            <person name="Wang N."/>
            <person name="Chen C."/>
            <person name="Wu H."/>
            <person name="Zhao Y."/>
            <person name="Zhang J."/>
            <person name="Li Y."/>
            <person name="Zhou W."/>
            <person name="Zhang B."/>
            <person name="Hu W."/>
            <person name="Eijk M."/>
            <person name="Tang J."/>
            <person name="Witsenboer H."/>
            <person name="Zhao S."/>
            <person name="Li Z."/>
            <person name="Zhang A."/>
            <person name="Wang D."/>
            <person name="Liang C."/>
        </authorList>
    </citation>
    <scope>NUCLEOTIDE SEQUENCE [LARGE SCALE GENOMIC DNA]</scope>
    <source>
        <strain evidence="1">cv. G1812</strain>
    </source>
</reference>
<protein>
    <submittedName>
        <fullName evidence="1">Uncharacterized protein</fullName>
    </submittedName>
</protein>
<name>A0A8R7TZF3_TRIUA</name>
<reference evidence="2" key="1">
    <citation type="journal article" date="2013" name="Nature">
        <title>Draft genome of the wheat A-genome progenitor Triticum urartu.</title>
        <authorList>
            <person name="Ling H.Q."/>
            <person name="Zhao S."/>
            <person name="Liu D."/>
            <person name="Wang J."/>
            <person name="Sun H."/>
            <person name="Zhang C."/>
            <person name="Fan H."/>
            <person name="Li D."/>
            <person name="Dong L."/>
            <person name="Tao Y."/>
            <person name="Gao C."/>
            <person name="Wu H."/>
            <person name="Li Y."/>
            <person name="Cui Y."/>
            <person name="Guo X."/>
            <person name="Zheng S."/>
            <person name="Wang B."/>
            <person name="Yu K."/>
            <person name="Liang Q."/>
            <person name="Yang W."/>
            <person name="Lou X."/>
            <person name="Chen J."/>
            <person name="Feng M."/>
            <person name="Jian J."/>
            <person name="Zhang X."/>
            <person name="Luo G."/>
            <person name="Jiang Y."/>
            <person name="Liu J."/>
            <person name="Wang Z."/>
            <person name="Sha Y."/>
            <person name="Zhang B."/>
            <person name="Wu H."/>
            <person name="Tang D."/>
            <person name="Shen Q."/>
            <person name="Xue P."/>
            <person name="Zou S."/>
            <person name="Wang X."/>
            <person name="Liu X."/>
            <person name="Wang F."/>
            <person name="Yang Y."/>
            <person name="An X."/>
            <person name="Dong Z."/>
            <person name="Zhang K."/>
            <person name="Zhang X."/>
            <person name="Luo M.C."/>
            <person name="Dvorak J."/>
            <person name="Tong Y."/>
            <person name="Wang J."/>
            <person name="Yang H."/>
            <person name="Li Z."/>
            <person name="Wang D."/>
            <person name="Zhang A."/>
            <person name="Wang J."/>
        </authorList>
    </citation>
    <scope>NUCLEOTIDE SEQUENCE</scope>
    <source>
        <strain evidence="2">cv. G1812</strain>
    </source>
</reference>
<dbReference type="Gramene" id="TuG1812G0300004346.01.T02">
    <property type="protein sequence ID" value="TuG1812G0300004346.01.T02"/>
    <property type="gene ID" value="TuG1812G0300004346.01"/>
</dbReference>
<keyword evidence="2" id="KW-1185">Reference proteome</keyword>
<gene>
    <name evidence="1" type="primary">LOC125545531</name>
</gene>
<dbReference type="EnsemblPlants" id="TuG1812G0300004346.01.T02">
    <property type="protein sequence ID" value="TuG1812G0300004346.01.T02"/>
    <property type="gene ID" value="TuG1812G0300004346.01"/>
</dbReference>
<evidence type="ECO:0000313" key="1">
    <source>
        <dbReference type="EnsemblPlants" id="TuG1812G0300004346.01.T02"/>
    </source>
</evidence>
<sequence length="132" mass="14881">MPTSGGMLDLDIHPRAQPPLLGIFLSPHRRSLHRVTRTAAHLRLVSAFCCYCRRFDCWTSCWTWSTRSGRRWCSGASPPSSAPSRSPCKLTIIVQIDATAVLQSSSNRHIMEVVRVDDLICISEMKVCMYTE</sequence>
<organism evidence="1 2">
    <name type="scientific">Triticum urartu</name>
    <name type="common">Red wild einkorn</name>
    <name type="synonym">Crithodium urartu</name>
    <dbReference type="NCBI Taxonomy" id="4572"/>
    <lineage>
        <taxon>Eukaryota</taxon>
        <taxon>Viridiplantae</taxon>
        <taxon>Streptophyta</taxon>
        <taxon>Embryophyta</taxon>
        <taxon>Tracheophyta</taxon>
        <taxon>Spermatophyta</taxon>
        <taxon>Magnoliopsida</taxon>
        <taxon>Liliopsida</taxon>
        <taxon>Poales</taxon>
        <taxon>Poaceae</taxon>
        <taxon>BOP clade</taxon>
        <taxon>Pooideae</taxon>
        <taxon>Triticodae</taxon>
        <taxon>Triticeae</taxon>
        <taxon>Triticinae</taxon>
        <taxon>Triticum</taxon>
    </lineage>
</organism>
<evidence type="ECO:0000313" key="2">
    <source>
        <dbReference type="Proteomes" id="UP000015106"/>
    </source>
</evidence>
<dbReference type="AlphaFoldDB" id="A0A8R7TZF3"/>
<proteinExistence type="predicted"/>